<organism evidence="3 4">
    <name type="scientific">Dimargaris verticillata</name>
    <dbReference type="NCBI Taxonomy" id="2761393"/>
    <lineage>
        <taxon>Eukaryota</taxon>
        <taxon>Fungi</taxon>
        <taxon>Fungi incertae sedis</taxon>
        <taxon>Zoopagomycota</taxon>
        <taxon>Kickxellomycotina</taxon>
        <taxon>Dimargaritomycetes</taxon>
        <taxon>Dimargaritales</taxon>
        <taxon>Dimargaritaceae</taxon>
        <taxon>Dimargaris</taxon>
    </lineage>
</organism>
<reference evidence="3" key="1">
    <citation type="submission" date="2022-07" db="EMBL/GenBank/DDBJ databases">
        <title>Phylogenomic reconstructions and comparative analyses of Kickxellomycotina fungi.</title>
        <authorList>
            <person name="Reynolds N.K."/>
            <person name="Stajich J.E."/>
            <person name="Barry K."/>
            <person name="Grigoriev I.V."/>
            <person name="Crous P."/>
            <person name="Smith M.E."/>
        </authorList>
    </citation>
    <scope>NUCLEOTIDE SEQUENCE</scope>
    <source>
        <strain evidence="3">RSA 567</strain>
    </source>
</reference>
<keyword evidence="4" id="KW-1185">Reference proteome</keyword>
<evidence type="ECO:0000313" key="4">
    <source>
        <dbReference type="Proteomes" id="UP001151582"/>
    </source>
</evidence>
<name>A0A9W8B031_9FUNG</name>
<evidence type="ECO:0000256" key="2">
    <source>
        <dbReference type="SAM" id="SignalP"/>
    </source>
</evidence>
<protein>
    <submittedName>
        <fullName evidence="3">Uncharacterized protein</fullName>
    </submittedName>
</protein>
<feature type="chain" id="PRO_5040859244" evidence="2">
    <location>
        <begin position="20"/>
        <end position="217"/>
    </location>
</feature>
<evidence type="ECO:0000313" key="3">
    <source>
        <dbReference type="EMBL" id="KAJ1971557.1"/>
    </source>
</evidence>
<gene>
    <name evidence="3" type="ORF">H4R34_005704</name>
</gene>
<comment type="caution">
    <text evidence="3">The sequence shown here is derived from an EMBL/GenBank/DDBJ whole genome shotgun (WGS) entry which is preliminary data.</text>
</comment>
<keyword evidence="2" id="KW-0732">Signal</keyword>
<feature type="compositionally biased region" description="Acidic residues" evidence="1">
    <location>
        <begin position="73"/>
        <end position="86"/>
    </location>
</feature>
<dbReference type="OrthoDB" id="10458743at2759"/>
<feature type="signal peptide" evidence="2">
    <location>
        <begin position="1"/>
        <end position="19"/>
    </location>
</feature>
<accession>A0A9W8B031</accession>
<sequence>MKYFGFLLALPFAAATATSQPLDTLSIPAQPTENSPALLRRASEPGNPLLSALAAASGHHHAKRSLHQVPDVSSEDPCADDDDDDDRAAKSSKHPTGQISRAEPVQPWPPIYHPKHGHLTWPHRLRHPVYRHRPHRLHHAHLTPSLMAHSGSPMQADIDCDQAEPRPYYVGPTRAGLAKLRSHHKAPTQSPWFTYTSQSISLLASRLRQTWVSLKLF</sequence>
<feature type="region of interest" description="Disordered" evidence="1">
    <location>
        <begin position="60"/>
        <end position="111"/>
    </location>
</feature>
<dbReference type="Proteomes" id="UP001151582">
    <property type="component" value="Unassembled WGS sequence"/>
</dbReference>
<evidence type="ECO:0000256" key="1">
    <source>
        <dbReference type="SAM" id="MobiDB-lite"/>
    </source>
</evidence>
<proteinExistence type="predicted"/>
<dbReference type="AlphaFoldDB" id="A0A9W8B031"/>
<dbReference type="EMBL" id="JANBQB010001330">
    <property type="protein sequence ID" value="KAJ1971557.1"/>
    <property type="molecule type" value="Genomic_DNA"/>
</dbReference>